<name>A0A6J1DGS5_MOMCH</name>
<feature type="domain" description="TRF2/HOY1 PH-like" evidence="2">
    <location>
        <begin position="118"/>
        <end position="236"/>
    </location>
</feature>
<feature type="region of interest" description="Disordered" evidence="1">
    <location>
        <begin position="292"/>
        <end position="338"/>
    </location>
</feature>
<evidence type="ECO:0000313" key="4">
    <source>
        <dbReference type="RefSeq" id="XP_022153415.1"/>
    </source>
</evidence>
<feature type="region of interest" description="Disordered" evidence="1">
    <location>
        <begin position="1"/>
        <end position="23"/>
    </location>
</feature>
<keyword evidence="3" id="KW-1185">Reference proteome</keyword>
<dbReference type="GeneID" id="111020927"/>
<dbReference type="PANTHER" id="PTHR33494:SF1">
    <property type="entry name" value="C2H2-TYPE DOMAIN-CONTAINING PROTEIN-RELATED"/>
    <property type="match status" value="1"/>
</dbReference>
<feature type="compositionally biased region" description="Basic and acidic residues" evidence="1">
    <location>
        <begin position="328"/>
        <end position="338"/>
    </location>
</feature>
<accession>A0A6J1DGS5</accession>
<feature type="compositionally biased region" description="Polar residues" evidence="1">
    <location>
        <begin position="1"/>
        <end position="10"/>
    </location>
</feature>
<evidence type="ECO:0000259" key="2">
    <source>
        <dbReference type="Pfam" id="PF24818"/>
    </source>
</evidence>
<feature type="region of interest" description="Disordered" evidence="1">
    <location>
        <begin position="51"/>
        <end position="70"/>
    </location>
</feature>
<dbReference type="OrthoDB" id="1516808at2759"/>
<organism evidence="3 4">
    <name type="scientific">Momordica charantia</name>
    <name type="common">Bitter gourd</name>
    <name type="synonym">Balsam pear</name>
    <dbReference type="NCBI Taxonomy" id="3673"/>
    <lineage>
        <taxon>Eukaryota</taxon>
        <taxon>Viridiplantae</taxon>
        <taxon>Streptophyta</taxon>
        <taxon>Embryophyta</taxon>
        <taxon>Tracheophyta</taxon>
        <taxon>Spermatophyta</taxon>
        <taxon>Magnoliopsida</taxon>
        <taxon>eudicotyledons</taxon>
        <taxon>Gunneridae</taxon>
        <taxon>Pentapetalae</taxon>
        <taxon>rosids</taxon>
        <taxon>fabids</taxon>
        <taxon>Cucurbitales</taxon>
        <taxon>Cucurbitaceae</taxon>
        <taxon>Momordiceae</taxon>
        <taxon>Momordica</taxon>
    </lineage>
</organism>
<dbReference type="KEGG" id="mcha:111020927"/>
<dbReference type="InterPro" id="IPR057939">
    <property type="entry name" value="TRF2_HOY1_PH"/>
</dbReference>
<reference evidence="4" key="1">
    <citation type="submission" date="2025-08" db="UniProtKB">
        <authorList>
            <consortium name="RefSeq"/>
        </authorList>
    </citation>
    <scope>IDENTIFICATION</scope>
    <source>
        <strain evidence="4">OHB3-1</strain>
    </source>
</reference>
<dbReference type="PANTHER" id="PTHR33494">
    <property type="entry name" value="OS02G0793800 PROTEIN"/>
    <property type="match status" value="1"/>
</dbReference>
<protein>
    <submittedName>
        <fullName evidence="4">Uncharacterized protein LOC111020927</fullName>
    </submittedName>
</protein>
<sequence>MVQLMNSGTEKSPRTKRLKQEVEDSLEDLLDQFHKRSKPHFSSEKRTSDANVFCVPSNPSNPLDEPSPLGLNLKKSPSLLDLIQAKLSQETAKLANLSKKDHKGATAFSAADKLKASNFPALILKIGTWEYKSRYEGDLVAKCYFAKHKLVWELLDGNLKNKIEIQWSDIVALKATYAEDGLGTLDVVLARQPLFFREINPQPKKHTLWQATADFTGGEASRYRKHFLQCSQGLLNKHFEKLIRCDPRLNFLSQQPDIVLECPYFKTNSPNESKEGIDLKSEEGPTFFSLGMVSPSGNQSPSSMKEHDCLAGASEEYSEQSPSPNSGVEDHTTEEVRNDGSENLRLFNKWDEVIVPGIRPSMSVSDFVSHIGHCLSQQMTPNGAMFSEEKQQSRDALEGITQYLFGDSQHAFDSDEQTIVAREQTIMARVNSLCCLLQKDPCMAKNLDVGGNASPVSAPAYEIKKQEGFPARNGYESGKHIAMSRNDSVGELLLNLPRIASLPQFLFNLFDDSDDRAR</sequence>
<dbReference type="Pfam" id="PF24818">
    <property type="entry name" value="PH_TRF2_HOY1"/>
    <property type="match status" value="1"/>
</dbReference>
<gene>
    <name evidence="4" type="primary">LOC111020927</name>
</gene>
<dbReference type="RefSeq" id="XP_022153415.1">
    <property type="nucleotide sequence ID" value="XM_022297723.1"/>
</dbReference>
<dbReference type="AlphaFoldDB" id="A0A6J1DGS5"/>
<evidence type="ECO:0000256" key="1">
    <source>
        <dbReference type="SAM" id="MobiDB-lite"/>
    </source>
</evidence>
<dbReference type="Proteomes" id="UP000504603">
    <property type="component" value="Unplaced"/>
</dbReference>
<proteinExistence type="predicted"/>
<evidence type="ECO:0000313" key="3">
    <source>
        <dbReference type="Proteomes" id="UP000504603"/>
    </source>
</evidence>